<name>A0ACB9ULR1_9CETA</name>
<evidence type="ECO:0000313" key="2">
    <source>
        <dbReference type="Proteomes" id="UP001057279"/>
    </source>
</evidence>
<organism evidence="1 2">
    <name type="scientific">Ovis ammon polii x Ovis aries</name>
    <dbReference type="NCBI Taxonomy" id="2918886"/>
    <lineage>
        <taxon>Eukaryota</taxon>
        <taxon>Metazoa</taxon>
        <taxon>Chordata</taxon>
        <taxon>Craniata</taxon>
        <taxon>Vertebrata</taxon>
        <taxon>Euteleostomi</taxon>
        <taxon>Mammalia</taxon>
        <taxon>Eutheria</taxon>
        <taxon>Laurasiatheria</taxon>
        <taxon>Artiodactyla</taxon>
        <taxon>Ruminantia</taxon>
        <taxon>Pecora</taxon>
        <taxon>Bovidae</taxon>
        <taxon>Caprinae</taxon>
        <taxon>Ovis</taxon>
    </lineage>
</organism>
<protein>
    <submittedName>
        <fullName evidence="1">Uncharacterized protein</fullName>
    </submittedName>
</protein>
<dbReference type="EMBL" id="CM043040">
    <property type="protein sequence ID" value="KAI4573045.1"/>
    <property type="molecule type" value="Genomic_DNA"/>
</dbReference>
<evidence type="ECO:0000313" key="1">
    <source>
        <dbReference type="EMBL" id="KAI4573045.1"/>
    </source>
</evidence>
<comment type="caution">
    <text evidence="1">The sequence shown here is derived from an EMBL/GenBank/DDBJ whole genome shotgun (WGS) entry which is preliminary data.</text>
</comment>
<proteinExistence type="predicted"/>
<gene>
    <name evidence="1" type="ORF">MJG53_012883</name>
</gene>
<accession>A0ACB9ULR1</accession>
<reference evidence="1" key="1">
    <citation type="submission" date="2022-03" db="EMBL/GenBank/DDBJ databases">
        <title>Genomic analyses of argali, domestic sheep and their hybrids provide insights into chromosomal evolution, heterosis and genetic basis of agronomic traits.</title>
        <authorList>
            <person name="Li M."/>
        </authorList>
    </citation>
    <scope>NUCLEOTIDE SEQUENCE</scope>
    <source>
        <strain evidence="1">F1 hybrid</strain>
    </source>
</reference>
<keyword evidence="2" id="KW-1185">Reference proteome</keyword>
<sequence>MRTVKHHIRKGVPLEHWARAWVGVSEALAQMEQNPGHYHCVLRGERNDSLEETLRTRMNGAFPDSVKFQQDAGPCLQRTLYHVLLTGPHHSCGVGCCQGVNFIAGYLILWLLDVPVDGILPEYCGPSMLSPRQARRSSRSWRRPSCWRWGPGRDRHSVLCTPVVLCRFVCLFVNLQPTLLRIWDSLFKEGSKVTFQEALTLNKQHQVLILKVNSVSDISRSPEGAS</sequence>
<dbReference type="Proteomes" id="UP001057279">
    <property type="component" value="Linkage Group LG15"/>
</dbReference>